<keyword evidence="6" id="KW-0564">Palmitate</keyword>
<feature type="domain" description="Spore germination protein N-terminal" evidence="9">
    <location>
        <begin position="22"/>
        <end position="200"/>
    </location>
</feature>
<dbReference type="InterPro" id="IPR046953">
    <property type="entry name" value="Spore_GerAC-like_C"/>
</dbReference>
<evidence type="ECO:0000256" key="5">
    <source>
        <dbReference type="ARBA" id="ARBA00023136"/>
    </source>
</evidence>
<evidence type="ECO:0000256" key="1">
    <source>
        <dbReference type="ARBA" id="ARBA00004635"/>
    </source>
</evidence>
<dbReference type="InterPro" id="IPR008844">
    <property type="entry name" value="Spore_GerAC-like"/>
</dbReference>
<evidence type="ECO:0000256" key="6">
    <source>
        <dbReference type="ARBA" id="ARBA00023139"/>
    </source>
</evidence>
<comment type="similarity">
    <text evidence="2">Belongs to the GerABKC lipoprotein family.</text>
</comment>
<dbReference type="EMBL" id="CP042243">
    <property type="protein sequence ID" value="QEK13274.1"/>
    <property type="molecule type" value="Genomic_DNA"/>
</dbReference>
<keyword evidence="3" id="KW-0309">Germination</keyword>
<comment type="subcellular location">
    <subcellularLocation>
        <location evidence="1">Membrane</location>
        <topology evidence="1">Lipid-anchor</topology>
    </subcellularLocation>
</comment>
<name>A0A5C0SIL9_CRATE</name>
<evidence type="ECO:0000256" key="2">
    <source>
        <dbReference type="ARBA" id="ARBA00007886"/>
    </source>
</evidence>
<sequence length="378" mass="43241">MHKWKIIFIGLMSIVFFTGCWDKVEIDKRAFITMFGVDKYNEQEKASDIKRNRYVITFEYANTGLIAGKVQGKPNFLMTSVGINANDIIDLINTRINKTAYFGHLKAVVIGEEFAKEEKLLREILDVIERSPSIGRKVNLMITPSLQKDVLKVNLEEQPVLGLFVRDLVKKRVSSRVADADLGYILRSLHESRAAIVPRIIPDDKGIKIAGAAVLKDFKMVGYLGEIETNALMYMLDKMKDSVVNVSVDNLIIPMEITETKTKMKVFEKDGKIITSFEVKGEGDLTQHLFEVRNQPLDNKYINKLEKALSKKIQEQIKSTYKKIQKDFGADLVQAGEYLRKHEPNTWDKVKDNWDEIFPKTEVVVHVDMKIRRVGVTQ</sequence>
<dbReference type="Proteomes" id="UP000324646">
    <property type="component" value="Chromosome"/>
</dbReference>
<evidence type="ECO:0000313" key="10">
    <source>
        <dbReference type="EMBL" id="QEK13274.1"/>
    </source>
</evidence>
<organism evidence="10 11">
    <name type="scientific">Crassaminicella thermophila</name>
    <dbReference type="NCBI Taxonomy" id="2599308"/>
    <lineage>
        <taxon>Bacteria</taxon>
        <taxon>Bacillati</taxon>
        <taxon>Bacillota</taxon>
        <taxon>Clostridia</taxon>
        <taxon>Eubacteriales</taxon>
        <taxon>Clostridiaceae</taxon>
        <taxon>Crassaminicella</taxon>
    </lineage>
</organism>
<evidence type="ECO:0000259" key="9">
    <source>
        <dbReference type="Pfam" id="PF25198"/>
    </source>
</evidence>
<keyword evidence="7" id="KW-0449">Lipoprotein</keyword>
<dbReference type="KEGG" id="crs:FQB35_13895"/>
<gene>
    <name evidence="10" type="ORF">FQB35_13895</name>
</gene>
<evidence type="ECO:0000256" key="7">
    <source>
        <dbReference type="ARBA" id="ARBA00023288"/>
    </source>
</evidence>
<keyword evidence="5" id="KW-0472">Membrane</keyword>
<dbReference type="GO" id="GO:0016020">
    <property type="term" value="C:membrane"/>
    <property type="evidence" value="ECO:0007669"/>
    <property type="project" value="UniProtKB-SubCell"/>
</dbReference>
<dbReference type="OrthoDB" id="2569624at2"/>
<evidence type="ECO:0000259" key="8">
    <source>
        <dbReference type="Pfam" id="PF05504"/>
    </source>
</evidence>
<dbReference type="PANTHER" id="PTHR35789:SF1">
    <property type="entry name" value="SPORE GERMINATION PROTEIN B3"/>
    <property type="match status" value="1"/>
</dbReference>
<dbReference type="InterPro" id="IPR038501">
    <property type="entry name" value="Spore_GerAC_C_sf"/>
</dbReference>
<dbReference type="RefSeq" id="WP_148810446.1">
    <property type="nucleotide sequence ID" value="NZ_CP042243.1"/>
</dbReference>
<dbReference type="Pfam" id="PF05504">
    <property type="entry name" value="Spore_GerAC"/>
    <property type="match status" value="1"/>
</dbReference>
<protein>
    <submittedName>
        <fullName evidence="10">Ger(X)C family spore germination protein</fullName>
    </submittedName>
</protein>
<dbReference type="GO" id="GO:0009847">
    <property type="term" value="P:spore germination"/>
    <property type="evidence" value="ECO:0007669"/>
    <property type="project" value="InterPro"/>
</dbReference>
<dbReference type="PROSITE" id="PS51257">
    <property type="entry name" value="PROKAR_LIPOPROTEIN"/>
    <property type="match status" value="1"/>
</dbReference>
<dbReference type="AlphaFoldDB" id="A0A5C0SIL9"/>
<dbReference type="PANTHER" id="PTHR35789">
    <property type="entry name" value="SPORE GERMINATION PROTEIN B3"/>
    <property type="match status" value="1"/>
</dbReference>
<dbReference type="InterPro" id="IPR057336">
    <property type="entry name" value="GerAC_N"/>
</dbReference>
<feature type="domain" description="Spore germination GerAC-like C-terminal" evidence="8">
    <location>
        <begin position="211"/>
        <end position="375"/>
    </location>
</feature>
<reference evidence="10 11" key="1">
    <citation type="submission" date="2019-07" db="EMBL/GenBank/DDBJ databases">
        <title>Complete genome of Crassaminicella thermophila SY095.</title>
        <authorList>
            <person name="Li X."/>
        </authorList>
    </citation>
    <scope>NUCLEOTIDE SEQUENCE [LARGE SCALE GENOMIC DNA]</scope>
    <source>
        <strain evidence="10 11">SY095</strain>
    </source>
</reference>
<accession>A0A5C0SIL9</accession>
<evidence type="ECO:0000313" key="11">
    <source>
        <dbReference type="Proteomes" id="UP000324646"/>
    </source>
</evidence>
<evidence type="ECO:0000256" key="3">
    <source>
        <dbReference type="ARBA" id="ARBA00022544"/>
    </source>
</evidence>
<dbReference type="Gene3D" id="3.30.300.210">
    <property type="entry name" value="Nutrient germinant receptor protein C, domain 3"/>
    <property type="match status" value="1"/>
</dbReference>
<dbReference type="NCBIfam" id="TIGR02887">
    <property type="entry name" value="spore_ger_x_C"/>
    <property type="match status" value="1"/>
</dbReference>
<evidence type="ECO:0000256" key="4">
    <source>
        <dbReference type="ARBA" id="ARBA00022729"/>
    </source>
</evidence>
<keyword evidence="11" id="KW-1185">Reference proteome</keyword>
<proteinExistence type="inferred from homology"/>
<dbReference type="Pfam" id="PF25198">
    <property type="entry name" value="Spore_GerAC_N"/>
    <property type="match status" value="1"/>
</dbReference>
<keyword evidence="4" id="KW-0732">Signal</keyword>